<dbReference type="GO" id="GO:0032259">
    <property type="term" value="P:methylation"/>
    <property type="evidence" value="ECO:0007669"/>
    <property type="project" value="UniProtKB-KW"/>
</dbReference>
<dbReference type="RefSeq" id="WP_322468026.1">
    <property type="nucleotide sequence ID" value="NZ_JAXOJX010000075.1"/>
</dbReference>
<evidence type="ECO:0000313" key="2">
    <source>
        <dbReference type="Proteomes" id="UP001293718"/>
    </source>
</evidence>
<dbReference type="Pfam" id="PF13489">
    <property type="entry name" value="Methyltransf_23"/>
    <property type="match status" value="1"/>
</dbReference>
<dbReference type="CDD" id="cd02440">
    <property type="entry name" value="AdoMet_MTases"/>
    <property type="match status" value="1"/>
</dbReference>
<dbReference type="EMBL" id="JAXOJX010000075">
    <property type="protein sequence ID" value="MDZ5460620.1"/>
    <property type="molecule type" value="Genomic_DNA"/>
</dbReference>
<keyword evidence="2" id="KW-1185">Reference proteome</keyword>
<organism evidence="1 2">
    <name type="scientific">Azohydromonas lata</name>
    <dbReference type="NCBI Taxonomy" id="45677"/>
    <lineage>
        <taxon>Bacteria</taxon>
        <taxon>Pseudomonadati</taxon>
        <taxon>Pseudomonadota</taxon>
        <taxon>Betaproteobacteria</taxon>
        <taxon>Burkholderiales</taxon>
        <taxon>Sphaerotilaceae</taxon>
        <taxon>Azohydromonas</taxon>
    </lineage>
</organism>
<dbReference type="SUPFAM" id="SSF53335">
    <property type="entry name" value="S-adenosyl-L-methionine-dependent methyltransferases"/>
    <property type="match status" value="1"/>
</dbReference>
<accession>A0ABU5IP03</accession>
<gene>
    <name evidence="1" type="ORF">SM757_28975</name>
</gene>
<comment type="caution">
    <text evidence="1">The sequence shown here is derived from an EMBL/GenBank/DDBJ whole genome shotgun (WGS) entry which is preliminary data.</text>
</comment>
<sequence length="454" mass="50517">MNAHQIPIVTVSYNSPELILGLLSSLRQFYPNPVYVIDGSSAEHQPKIREVAEQFEGVQFIGFDYNIHHGPGMAWAIQNLPLQGPTLILDSDIVVLRDGFVEALQEELQPDDYGVGMVSHVNEDGIVVEYSEGMTPYLHPPCMLCNVEVMRQWPMPIKHGAPMMDAMRAMRDAGESTRLLRNVDWVRNDLTDGSTKIFLNHIGRGTVVATGGYHLEEWMAGLIAKHTKKKASGTAAAPKGGYNTELLRLMPGGARRIVEVGCSTGVLAQAYRALNPECDYWGLELNPTAAGIARGHCDRVMALDIETMADSDWDTLRERDCWVFGDVLEHLRYPWRVLSRVRQMLPSGGCIVISVPNAQHWSVQARLAVGSFRYEDQGLMNRGNLRWFTRVTLLEMLQQAGLRMEAGVPRIFDEPGRQAVMPAIRQMAQAMGVSPNDAERDALALQYVVRAVPA</sequence>
<dbReference type="Proteomes" id="UP001293718">
    <property type="component" value="Unassembled WGS sequence"/>
</dbReference>
<name>A0ABU5IP03_9BURK</name>
<reference evidence="1 2" key="1">
    <citation type="submission" date="2023-11" db="EMBL/GenBank/DDBJ databases">
        <title>Draft genome of Azohydromonas lata strain H1 (DSM1123), a polyhydroxyalkanoate producer.</title>
        <authorList>
            <person name="Traversa D."/>
            <person name="D'Addabbo P."/>
            <person name="Pazzani C."/>
            <person name="Manzari C."/>
            <person name="Chiara M."/>
            <person name="Scrascia M."/>
        </authorList>
    </citation>
    <scope>NUCLEOTIDE SEQUENCE [LARGE SCALE GENOMIC DNA]</scope>
    <source>
        <strain evidence="1 2">H1</strain>
    </source>
</reference>
<keyword evidence="1" id="KW-0808">Transferase</keyword>
<proteinExistence type="predicted"/>
<dbReference type="GO" id="GO:0008168">
    <property type="term" value="F:methyltransferase activity"/>
    <property type="evidence" value="ECO:0007669"/>
    <property type="project" value="UniProtKB-KW"/>
</dbReference>
<evidence type="ECO:0000313" key="1">
    <source>
        <dbReference type="EMBL" id="MDZ5460620.1"/>
    </source>
</evidence>
<dbReference type="InterPro" id="IPR029044">
    <property type="entry name" value="Nucleotide-diphossugar_trans"/>
</dbReference>
<keyword evidence="1" id="KW-0489">Methyltransferase</keyword>
<protein>
    <submittedName>
        <fullName evidence="1">Bifunctional glycosyltransferase/class I SAM-dependent methyltransferase</fullName>
    </submittedName>
</protein>
<dbReference type="Gene3D" id="3.40.50.150">
    <property type="entry name" value="Vaccinia Virus protein VP39"/>
    <property type="match status" value="1"/>
</dbReference>
<dbReference type="PANTHER" id="PTHR43861:SF6">
    <property type="entry name" value="METHYLTRANSFERASE TYPE 11"/>
    <property type="match status" value="1"/>
</dbReference>
<dbReference type="InterPro" id="IPR029063">
    <property type="entry name" value="SAM-dependent_MTases_sf"/>
</dbReference>
<dbReference type="SUPFAM" id="SSF53448">
    <property type="entry name" value="Nucleotide-diphospho-sugar transferases"/>
    <property type="match status" value="1"/>
</dbReference>
<dbReference type="PANTHER" id="PTHR43861">
    <property type="entry name" value="TRANS-ACONITATE 2-METHYLTRANSFERASE-RELATED"/>
    <property type="match status" value="1"/>
</dbReference>